<accession>A0A9P1N9F7</accession>
<evidence type="ECO:0000313" key="7">
    <source>
        <dbReference type="EMBL" id="CAI5453086.1"/>
    </source>
</evidence>
<feature type="transmembrane region" description="Helical" evidence="6">
    <location>
        <begin position="41"/>
        <end position="65"/>
    </location>
</feature>
<name>A0A9P1N9F7_9PELO</name>
<protein>
    <submittedName>
        <fullName evidence="7">Uncharacterized protein</fullName>
    </submittedName>
</protein>
<keyword evidence="4 6" id="KW-1133">Transmembrane helix</keyword>
<reference evidence="7" key="1">
    <citation type="submission" date="2022-11" db="EMBL/GenBank/DDBJ databases">
        <authorList>
            <person name="Kikuchi T."/>
        </authorList>
    </citation>
    <scope>NUCLEOTIDE SEQUENCE</scope>
    <source>
        <strain evidence="7">PS1010</strain>
    </source>
</reference>
<dbReference type="GO" id="GO:0016020">
    <property type="term" value="C:membrane"/>
    <property type="evidence" value="ECO:0007669"/>
    <property type="project" value="UniProtKB-SubCell"/>
</dbReference>
<feature type="transmembrane region" description="Helical" evidence="6">
    <location>
        <begin position="17"/>
        <end position="35"/>
    </location>
</feature>
<keyword evidence="8" id="KW-1185">Reference proteome</keyword>
<comment type="similarity">
    <text evidence="2">Belongs to the UPF0057 (PMP3) family.</text>
</comment>
<comment type="caution">
    <text evidence="7">The sequence shown here is derived from an EMBL/GenBank/DDBJ whole genome shotgun (WGS) entry which is preliminary data.</text>
</comment>
<dbReference type="Proteomes" id="UP001152747">
    <property type="component" value="Unassembled WGS sequence"/>
</dbReference>
<evidence type="ECO:0000313" key="8">
    <source>
        <dbReference type="Proteomes" id="UP001152747"/>
    </source>
</evidence>
<keyword evidence="3 6" id="KW-0812">Transmembrane</keyword>
<organism evidence="7 8">
    <name type="scientific">Caenorhabditis angaria</name>
    <dbReference type="NCBI Taxonomy" id="860376"/>
    <lineage>
        <taxon>Eukaryota</taxon>
        <taxon>Metazoa</taxon>
        <taxon>Ecdysozoa</taxon>
        <taxon>Nematoda</taxon>
        <taxon>Chromadorea</taxon>
        <taxon>Rhabditida</taxon>
        <taxon>Rhabditina</taxon>
        <taxon>Rhabditomorpha</taxon>
        <taxon>Rhabditoidea</taxon>
        <taxon>Rhabditidae</taxon>
        <taxon>Peloderinae</taxon>
        <taxon>Caenorhabditis</taxon>
    </lineage>
</organism>
<comment type="subcellular location">
    <subcellularLocation>
        <location evidence="1">Membrane</location>
    </subcellularLocation>
</comment>
<evidence type="ECO:0000256" key="4">
    <source>
        <dbReference type="ARBA" id="ARBA00022989"/>
    </source>
</evidence>
<evidence type="ECO:0000256" key="2">
    <source>
        <dbReference type="ARBA" id="ARBA00009530"/>
    </source>
</evidence>
<keyword evidence="5 6" id="KW-0472">Membrane</keyword>
<gene>
    <name evidence="7" type="ORF">CAMP_LOCUS15723</name>
</gene>
<proteinExistence type="inferred from homology"/>
<dbReference type="OrthoDB" id="2802411at2759"/>
<dbReference type="AlphaFoldDB" id="A0A9P1N9F7"/>
<sequence length="82" mass="9657">MALENAKEIVETDNDRIVMVILLIFFPPLAVIMKCRSCNCWVVLCLVLYTFFILPAYVMGVWFCFVRGRKHENRYIYTQTSV</sequence>
<evidence type="ECO:0000256" key="1">
    <source>
        <dbReference type="ARBA" id="ARBA00004370"/>
    </source>
</evidence>
<dbReference type="InterPro" id="IPR000612">
    <property type="entry name" value="PMP3"/>
</dbReference>
<evidence type="ECO:0000256" key="3">
    <source>
        <dbReference type="ARBA" id="ARBA00022692"/>
    </source>
</evidence>
<dbReference type="EMBL" id="CANHGI010000005">
    <property type="protein sequence ID" value="CAI5453086.1"/>
    <property type="molecule type" value="Genomic_DNA"/>
</dbReference>
<evidence type="ECO:0000256" key="5">
    <source>
        <dbReference type="ARBA" id="ARBA00023136"/>
    </source>
</evidence>
<evidence type="ECO:0000256" key="6">
    <source>
        <dbReference type="SAM" id="Phobius"/>
    </source>
</evidence>
<dbReference type="Pfam" id="PF01679">
    <property type="entry name" value="Pmp3"/>
    <property type="match status" value="1"/>
</dbReference>